<gene>
    <name evidence="10" type="ORF">SNE40_015971</name>
</gene>
<evidence type="ECO:0000256" key="8">
    <source>
        <dbReference type="ARBA" id="ARBA00023136"/>
    </source>
</evidence>
<dbReference type="GO" id="GO:0015986">
    <property type="term" value="P:proton motive force-driven ATP synthesis"/>
    <property type="evidence" value="ECO:0007669"/>
    <property type="project" value="InterPro"/>
</dbReference>
<evidence type="ECO:0000256" key="5">
    <source>
        <dbReference type="ARBA" id="ARBA00022792"/>
    </source>
</evidence>
<evidence type="ECO:0000313" key="11">
    <source>
        <dbReference type="Proteomes" id="UP001347796"/>
    </source>
</evidence>
<dbReference type="EMBL" id="JAZGQO010000011">
    <property type="protein sequence ID" value="KAK6172274.1"/>
    <property type="molecule type" value="Genomic_DNA"/>
</dbReference>
<keyword evidence="7 9" id="KW-0496">Mitochondrion</keyword>
<dbReference type="Gene3D" id="1.10.246.110">
    <property type="entry name" value="Mitochondrial ATP synthase-coupling factor 6"/>
    <property type="match status" value="1"/>
</dbReference>
<dbReference type="AlphaFoldDB" id="A0AAN8PB89"/>
<dbReference type="InterPro" id="IPR008387">
    <property type="entry name" value="ATP_synth_f6_mt"/>
</dbReference>
<dbReference type="GO" id="GO:0005743">
    <property type="term" value="C:mitochondrial inner membrane"/>
    <property type="evidence" value="ECO:0007669"/>
    <property type="project" value="UniProtKB-SubCell"/>
</dbReference>
<dbReference type="Proteomes" id="UP001347796">
    <property type="component" value="Unassembled WGS sequence"/>
</dbReference>
<evidence type="ECO:0000256" key="4">
    <source>
        <dbReference type="ARBA" id="ARBA00022781"/>
    </source>
</evidence>
<evidence type="ECO:0000256" key="1">
    <source>
        <dbReference type="ARBA" id="ARBA00007346"/>
    </source>
</evidence>
<dbReference type="FunFam" id="1.10.246.110:FF:000001">
    <property type="entry name" value="ATP synthase-coupling factor 6, mitochondrial"/>
    <property type="match status" value="1"/>
</dbReference>
<organism evidence="10 11">
    <name type="scientific">Patella caerulea</name>
    <name type="common">Rayed Mediterranean limpet</name>
    <dbReference type="NCBI Taxonomy" id="87958"/>
    <lineage>
        <taxon>Eukaryota</taxon>
        <taxon>Metazoa</taxon>
        <taxon>Spiralia</taxon>
        <taxon>Lophotrochozoa</taxon>
        <taxon>Mollusca</taxon>
        <taxon>Gastropoda</taxon>
        <taxon>Patellogastropoda</taxon>
        <taxon>Patelloidea</taxon>
        <taxon>Patellidae</taxon>
        <taxon>Patella</taxon>
    </lineage>
</organism>
<keyword evidence="2 9" id="KW-0813">Transport</keyword>
<keyword evidence="6 9" id="KW-0406">Ion transport</keyword>
<evidence type="ECO:0000256" key="7">
    <source>
        <dbReference type="ARBA" id="ARBA00023128"/>
    </source>
</evidence>
<dbReference type="GO" id="GO:0015078">
    <property type="term" value="F:proton transmembrane transporter activity"/>
    <property type="evidence" value="ECO:0007669"/>
    <property type="project" value="InterPro"/>
</dbReference>
<comment type="function">
    <text evidence="9">Mitochondrial membrane ATP synthase (F(1)F(0) ATP synthase or Complex V) produces ATP from ADP in the presence of a proton gradient across the membrane which is generated by electron transport complexes of the respiratory chain.</text>
</comment>
<evidence type="ECO:0000256" key="6">
    <source>
        <dbReference type="ARBA" id="ARBA00023065"/>
    </source>
</evidence>
<dbReference type="PANTHER" id="PTHR12441:SF10">
    <property type="entry name" value="ATP SYNTHASE-COUPLING FACTOR 6, MITOCHONDRIAL"/>
    <property type="match status" value="1"/>
</dbReference>
<dbReference type="GO" id="GO:0045259">
    <property type="term" value="C:proton-transporting ATP synthase complex"/>
    <property type="evidence" value="ECO:0007669"/>
    <property type="project" value="UniProtKB-KW"/>
</dbReference>
<keyword evidence="11" id="KW-1185">Reference proteome</keyword>
<dbReference type="Pfam" id="PF05511">
    <property type="entry name" value="ATP-synt_F6"/>
    <property type="match status" value="1"/>
</dbReference>
<evidence type="ECO:0000256" key="2">
    <source>
        <dbReference type="ARBA" id="ARBA00022448"/>
    </source>
</evidence>
<sequence length="112" mass="12384">MVLTRVWSSVGTSRHVLIQQAKRNIGVSAVALQKAKLDPIQQMFVDKIREYAQKSKASGGKLVDATPESEKALKESLAKLETVYNAKGQDMTKFPSFNFTDPELDPIGMSKD</sequence>
<dbReference type="SUPFAM" id="SSF111357">
    <property type="entry name" value="Mitochondrial ATP synthase coupling factor 6"/>
    <property type="match status" value="1"/>
</dbReference>
<accession>A0AAN8PB89</accession>
<name>A0AAN8PB89_PATCE</name>
<reference evidence="10 11" key="1">
    <citation type="submission" date="2024-01" db="EMBL/GenBank/DDBJ databases">
        <title>The genome of the rayed Mediterranean limpet Patella caerulea (Linnaeus, 1758).</title>
        <authorList>
            <person name="Anh-Thu Weber A."/>
            <person name="Halstead-Nussloch G."/>
        </authorList>
    </citation>
    <scope>NUCLEOTIDE SEQUENCE [LARGE SCALE GENOMIC DNA]</scope>
    <source>
        <strain evidence="10">AATW-2023a</strain>
        <tissue evidence="10">Whole specimen</tissue>
    </source>
</reference>
<evidence type="ECO:0000256" key="9">
    <source>
        <dbReference type="PIRNR" id="PIRNR002455"/>
    </source>
</evidence>
<comment type="similarity">
    <text evidence="1 9">Belongs to the eukaryotic ATPase subunit F6 family.</text>
</comment>
<keyword evidence="4 9" id="KW-0375">Hydrogen ion transport</keyword>
<evidence type="ECO:0000256" key="3">
    <source>
        <dbReference type="ARBA" id="ARBA00022547"/>
    </source>
</evidence>
<keyword evidence="3" id="KW-0138">CF(0)</keyword>
<protein>
    <recommendedName>
        <fullName evidence="9">ATP synthase-coupling factor 6, mitochondrial</fullName>
        <shortName evidence="9">ATPase subunit F6</shortName>
    </recommendedName>
</protein>
<dbReference type="InterPro" id="IPR036204">
    <property type="entry name" value="ATP_synth_f6_sf_mt"/>
</dbReference>
<comment type="subcellular location">
    <subcellularLocation>
        <location evidence="9">Mitochondrion</location>
    </subcellularLocation>
    <subcellularLocation>
        <location evidence="9">Mitochondrion inner membrane</location>
    </subcellularLocation>
</comment>
<proteinExistence type="inferred from homology"/>
<keyword evidence="8 9" id="KW-0472">Membrane</keyword>
<comment type="caution">
    <text evidence="10">The sequence shown here is derived from an EMBL/GenBank/DDBJ whole genome shotgun (WGS) entry which is preliminary data.</text>
</comment>
<evidence type="ECO:0000313" key="10">
    <source>
        <dbReference type="EMBL" id="KAK6172274.1"/>
    </source>
</evidence>
<dbReference type="PIRSF" id="PIRSF002455">
    <property type="entry name" value="ATP_synthase_coupling_factor_6"/>
    <property type="match status" value="1"/>
</dbReference>
<keyword evidence="5 9" id="KW-0999">Mitochondrion inner membrane</keyword>
<dbReference type="PANTHER" id="PTHR12441">
    <property type="entry name" value="ATP SYNTHASE COUPLING FACTOR 6, MITOCHONDRIAL"/>
    <property type="match status" value="1"/>
</dbReference>